<keyword evidence="3" id="KW-1185">Reference proteome</keyword>
<reference evidence="2" key="1">
    <citation type="journal article" date="2018" name="Genome Biol. Evol.">
        <title>Genomics and development of Lentinus tigrinus, a white-rot wood-decaying mushroom with dimorphic fruiting bodies.</title>
        <authorList>
            <person name="Wu B."/>
            <person name="Xu Z."/>
            <person name="Knudson A."/>
            <person name="Carlson A."/>
            <person name="Chen N."/>
            <person name="Kovaka S."/>
            <person name="LaButti K."/>
            <person name="Lipzen A."/>
            <person name="Pennachio C."/>
            <person name="Riley R."/>
            <person name="Schakwitz W."/>
            <person name="Umezawa K."/>
            <person name="Ohm R.A."/>
            <person name="Grigoriev I.V."/>
            <person name="Nagy L.G."/>
            <person name="Gibbons J."/>
            <person name="Hibbett D."/>
        </authorList>
    </citation>
    <scope>NUCLEOTIDE SEQUENCE [LARGE SCALE GENOMIC DNA]</scope>
    <source>
        <strain evidence="2">ALCF2SS1-6</strain>
    </source>
</reference>
<evidence type="ECO:0000313" key="3">
    <source>
        <dbReference type="Proteomes" id="UP000313359"/>
    </source>
</evidence>
<dbReference type="EMBL" id="ML122291">
    <property type="protein sequence ID" value="RPD56030.1"/>
    <property type="molecule type" value="Genomic_DNA"/>
</dbReference>
<evidence type="ECO:0000313" key="2">
    <source>
        <dbReference type="EMBL" id="RPD56030.1"/>
    </source>
</evidence>
<protein>
    <submittedName>
        <fullName evidence="2">Uncharacterized protein</fullName>
    </submittedName>
</protein>
<name>A0A5C2RYA6_9APHY</name>
<organism evidence="2 3">
    <name type="scientific">Lentinus tigrinus ALCF2SS1-6</name>
    <dbReference type="NCBI Taxonomy" id="1328759"/>
    <lineage>
        <taxon>Eukaryota</taxon>
        <taxon>Fungi</taxon>
        <taxon>Dikarya</taxon>
        <taxon>Basidiomycota</taxon>
        <taxon>Agaricomycotina</taxon>
        <taxon>Agaricomycetes</taxon>
        <taxon>Polyporales</taxon>
        <taxon>Polyporaceae</taxon>
        <taxon>Lentinus</taxon>
    </lineage>
</organism>
<sequence>MGGPKYSSPLCYVPFCTVSRNWPHGAKGLEERREIGQPLAKEGTKLFRVFGLSSRLEGDSKTRRAKLMALSSPLLPLSAFPDTHTRVVRSPRRPSPRYHGSNPTSPVRLSAMYTPSLMLFRPQDSPELHPRDQWNVREERSYRYQGLARTPRASWLQKKGTREQRRHRGRTCPTYRWRTSKLNHTSLRKNGCHLWFQQSRMNGWHGFSGQLPLGCQRSQSRGVLERRFFPGAQRTNPKRVCRRLVVQARMCQETHRSEPNHNVLAVSVHSAPLIGHFDRTFSAPLPT</sequence>
<gene>
    <name evidence="2" type="ORF">L227DRAFT_291740</name>
</gene>
<proteinExistence type="predicted"/>
<evidence type="ECO:0000256" key="1">
    <source>
        <dbReference type="SAM" id="MobiDB-lite"/>
    </source>
</evidence>
<accession>A0A5C2RYA6</accession>
<feature type="region of interest" description="Disordered" evidence="1">
    <location>
        <begin position="87"/>
        <end position="107"/>
    </location>
</feature>
<dbReference type="AlphaFoldDB" id="A0A5C2RYA6"/>
<dbReference type="Proteomes" id="UP000313359">
    <property type="component" value="Unassembled WGS sequence"/>
</dbReference>
<feature type="compositionally biased region" description="Basic residues" evidence="1">
    <location>
        <begin position="87"/>
        <end position="96"/>
    </location>
</feature>